<dbReference type="SUPFAM" id="SSF55785">
    <property type="entry name" value="PYP-like sensor domain (PAS domain)"/>
    <property type="match status" value="2"/>
</dbReference>
<dbReference type="InterPro" id="IPR029787">
    <property type="entry name" value="Nucleotide_cyclase"/>
</dbReference>
<dbReference type="InterPro" id="IPR035919">
    <property type="entry name" value="EAL_sf"/>
</dbReference>
<dbReference type="SUPFAM" id="SSF141868">
    <property type="entry name" value="EAL domain-like"/>
    <property type="match status" value="1"/>
</dbReference>
<dbReference type="Gene3D" id="3.30.70.270">
    <property type="match status" value="1"/>
</dbReference>
<dbReference type="Pfam" id="PF08447">
    <property type="entry name" value="PAS_3"/>
    <property type="match status" value="1"/>
</dbReference>
<dbReference type="PROSITE" id="PS50113">
    <property type="entry name" value="PAC"/>
    <property type="match status" value="1"/>
</dbReference>
<reference evidence="4 5" key="1">
    <citation type="submission" date="2019-12" db="EMBL/GenBank/DDBJ databases">
        <title>The genome of Stappia indica PHM037.</title>
        <authorList>
            <person name="Kacar D."/>
            <person name="Galan B."/>
            <person name="Canedo L."/>
            <person name="Rodriguez P."/>
            <person name="de la Calle F."/>
            <person name="Garcia J.L."/>
        </authorList>
    </citation>
    <scope>NUCLEOTIDE SEQUENCE [LARGE SCALE GENOMIC DNA]</scope>
    <source>
        <strain evidence="4 5">PHM037</strain>
    </source>
</reference>
<dbReference type="NCBIfam" id="TIGR00254">
    <property type="entry name" value="GGDEF"/>
    <property type="match status" value="1"/>
</dbReference>
<evidence type="ECO:0000259" key="2">
    <source>
        <dbReference type="PROSITE" id="PS50883"/>
    </source>
</evidence>
<accession>A0A857C3Q3</accession>
<dbReference type="InterPro" id="IPR001633">
    <property type="entry name" value="EAL_dom"/>
</dbReference>
<dbReference type="InterPro" id="IPR013655">
    <property type="entry name" value="PAS_fold_3"/>
</dbReference>
<dbReference type="SUPFAM" id="SSF55073">
    <property type="entry name" value="Nucleotide cyclase"/>
    <property type="match status" value="1"/>
</dbReference>
<dbReference type="InterPro" id="IPR043128">
    <property type="entry name" value="Rev_trsase/Diguanyl_cyclase"/>
</dbReference>
<evidence type="ECO:0000313" key="5">
    <source>
        <dbReference type="Proteomes" id="UP000435648"/>
    </source>
</evidence>
<organism evidence="4 5">
    <name type="scientific">Stappia indica</name>
    <dbReference type="NCBI Taxonomy" id="538381"/>
    <lineage>
        <taxon>Bacteria</taxon>
        <taxon>Pseudomonadati</taxon>
        <taxon>Pseudomonadota</taxon>
        <taxon>Alphaproteobacteria</taxon>
        <taxon>Hyphomicrobiales</taxon>
        <taxon>Stappiaceae</taxon>
        <taxon>Stappia</taxon>
    </lineage>
</organism>
<dbReference type="EMBL" id="CP046908">
    <property type="protein sequence ID" value="QGZ33498.1"/>
    <property type="molecule type" value="Genomic_DNA"/>
</dbReference>
<dbReference type="InterPro" id="IPR000160">
    <property type="entry name" value="GGDEF_dom"/>
</dbReference>
<dbReference type="SMART" id="SM00086">
    <property type="entry name" value="PAC"/>
    <property type="match status" value="1"/>
</dbReference>
<dbReference type="InterPro" id="IPR000014">
    <property type="entry name" value="PAS"/>
</dbReference>
<dbReference type="Proteomes" id="UP000435648">
    <property type="component" value="Chromosome"/>
</dbReference>
<sequence length="717" mass="79578">MASTSAKPELDDRRRAARARALDTPAARLILANPLPFAVMRVSRGAHDSRYRIDYISDTCQAVWGLSRAEIGDNPRLLWSRIDPDDLTHFGDRLRAAERGRHEWTATFRIRGGDSGREKWAVARGLPRSDLPGDAWNITVTDITAQIQAYADLQASEARFRALAENIPGAVFRYRLRVDGTHQIFDMTPGSVAIWELPAEEINNDPAPIWQMIHPEDVPPMLESVLESARTLQPWHYIWRLTTPSGRFKWLEGRGLPRREENGDTVWHSVIIDVTEQRKKDEDIRRLAERDELTGLANRSLLRRRLDEALRQRLADGGRGALILLDLDHFKDINDTLGHDAGDIFLRATAERLTESVCHQDIVARVGGDEFVAVLPQIASEDAVLATIGRIAARLADDVHIEGHVLSSSVSMGIAFFPRDGQTPNTLLKHADIALFEAKAAGRQTHVFFSPALRETRERRRTLAEALRTAIAADALSIAFQPIVEAGSSNHRGFEALARWTLDGQSISPAEFIPLAEETGLAVPLGKVLLARALRLAVKLAETGIDPGTISVNVSAAQLREPDFAATVAAMLAEHGLPPERLEIEVTETVIFGRFAEQIALTLREFRRLGIRIALDDFGTGYASLAHLKRIQVDRLKIDQSFVRDIEADGDDAVIVRTVIGLAKALGMDVVAEGIETHEQLDFLRRHGCDLAQGYLFGRPTTSEEDLVSYLNAADRE</sequence>
<gene>
    <name evidence="4" type="ORF">GH266_02645</name>
</gene>
<dbReference type="CDD" id="cd01949">
    <property type="entry name" value="GGDEF"/>
    <property type="match status" value="1"/>
</dbReference>
<dbReference type="Gene3D" id="3.20.20.450">
    <property type="entry name" value="EAL domain"/>
    <property type="match status" value="1"/>
</dbReference>
<dbReference type="CDD" id="cd01948">
    <property type="entry name" value="EAL"/>
    <property type="match status" value="1"/>
</dbReference>
<dbReference type="AlphaFoldDB" id="A0A857C3Q3"/>
<feature type="domain" description="PAC" evidence="1">
    <location>
        <begin position="235"/>
        <end position="286"/>
    </location>
</feature>
<feature type="domain" description="EAL" evidence="2">
    <location>
        <begin position="460"/>
        <end position="714"/>
    </location>
</feature>
<evidence type="ECO:0000259" key="3">
    <source>
        <dbReference type="PROSITE" id="PS50887"/>
    </source>
</evidence>
<dbReference type="OrthoDB" id="23692at2"/>
<proteinExistence type="predicted"/>
<dbReference type="InterPro" id="IPR052155">
    <property type="entry name" value="Biofilm_reg_signaling"/>
</dbReference>
<dbReference type="PROSITE" id="PS50887">
    <property type="entry name" value="GGDEF"/>
    <property type="match status" value="1"/>
</dbReference>
<dbReference type="Pfam" id="PF00990">
    <property type="entry name" value="GGDEF"/>
    <property type="match status" value="1"/>
</dbReference>
<dbReference type="CDD" id="cd00130">
    <property type="entry name" value="PAS"/>
    <property type="match status" value="2"/>
</dbReference>
<dbReference type="InterPro" id="IPR000700">
    <property type="entry name" value="PAS-assoc_C"/>
</dbReference>
<dbReference type="SMART" id="SM00052">
    <property type="entry name" value="EAL"/>
    <property type="match status" value="1"/>
</dbReference>
<dbReference type="InterPro" id="IPR001610">
    <property type="entry name" value="PAC"/>
</dbReference>
<feature type="domain" description="GGDEF" evidence="3">
    <location>
        <begin position="318"/>
        <end position="451"/>
    </location>
</feature>
<name>A0A857C3Q3_9HYPH</name>
<dbReference type="RefSeq" id="WP_158192513.1">
    <property type="nucleotide sequence ID" value="NZ_CP046908.1"/>
</dbReference>
<dbReference type="SMART" id="SM00267">
    <property type="entry name" value="GGDEF"/>
    <property type="match status" value="1"/>
</dbReference>
<dbReference type="Gene3D" id="3.30.450.20">
    <property type="entry name" value="PAS domain"/>
    <property type="match status" value="2"/>
</dbReference>
<dbReference type="InterPro" id="IPR035965">
    <property type="entry name" value="PAS-like_dom_sf"/>
</dbReference>
<evidence type="ECO:0000259" key="1">
    <source>
        <dbReference type="PROSITE" id="PS50113"/>
    </source>
</evidence>
<dbReference type="KEGG" id="siw:GH266_02645"/>
<evidence type="ECO:0000313" key="4">
    <source>
        <dbReference type="EMBL" id="QGZ33498.1"/>
    </source>
</evidence>
<dbReference type="PANTHER" id="PTHR44757">
    <property type="entry name" value="DIGUANYLATE CYCLASE DGCP"/>
    <property type="match status" value="1"/>
</dbReference>
<dbReference type="PANTHER" id="PTHR44757:SF2">
    <property type="entry name" value="BIOFILM ARCHITECTURE MAINTENANCE PROTEIN MBAA"/>
    <property type="match status" value="1"/>
</dbReference>
<protein>
    <submittedName>
        <fullName evidence="4">EAL domain-containing protein</fullName>
    </submittedName>
</protein>
<dbReference type="PROSITE" id="PS50883">
    <property type="entry name" value="EAL"/>
    <property type="match status" value="1"/>
</dbReference>
<dbReference type="Pfam" id="PF00563">
    <property type="entry name" value="EAL"/>
    <property type="match status" value="1"/>
</dbReference>
<dbReference type="SMART" id="SM00091">
    <property type="entry name" value="PAS"/>
    <property type="match status" value="2"/>
</dbReference>